<keyword evidence="1" id="KW-0812">Transmembrane</keyword>
<dbReference type="HOGENOM" id="CLU_1899419_0_0_1"/>
<feature type="transmembrane region" description="Helical" evidence="1">
    <location>
        <begin position="67"/>
        <end position="83"/>
    </location>
</feature>
<sequence length="134" mass="15174">MPRYTKVSLLVTFKIIFSSTFHLETFLLLISHDSTRSICIIVQLLLFSQLVNLLVDSCCDQTATLLINYYAFTTYTDIIWFIYRGPTKGCQGRVMLTFENNISSKIGIRFDKQIPNGNDLGGLCEADHGFFCPG</sequence>
<feature type="transmembrane region" description="Helical" evidence="1">
    <location>
        <begin position="12"/>
        <end position="30"/>
    </location>
</feature>
<organism evidence="2">
    <name type="scientific">Oryza brachyantha</name>
    <name type="common">malo sina</name>
    <dbReference type="NCBI Taxonomy" id="4533"/>
    <lineage>
        <taxon>Eukaryota</taxon>
        <taxon>Viridiplantae</taxon>
        <taxon>Streptophyta</taxon>
        <taxon>Embryophyta</taxon>
        <taxon>Tracheophyta</taxon>
        <taxon>Spermatophyta</taxon>
        <taxon>Magnoliopsida</taxon>
        <taxon>Liliopsida</taxon>
        <taxon>Poales</taxon>
        <taxon>Poaceae</taxon>
        <taxon>BOP clade</taxon>
        <taxon>Oryzoideae</taxon>
        <taxon>Oryzeae</taxon>
        <taxon>Oryzinae</taxon>
        <taxon>Oryza</taxon>
    </lineage>
</organism>
<proteinExistence type="predicted"/>
<keyword evidence="1" id="KW-0472">Membrane</keyword>
<evidence type="ECO:0000256" key="1">
    <source>
        <dbReference type="SAM" id="Phobius"/>
    </source>
</evidence>
<name>J3NE05_ORYBR</name>
<evidence type="ECO:0000313" key="3">
    <source>
        <dbReference type="Proteomes" id="UP000006038"/>
    </source>
</evidence>
<evidence type="ECO:0000313" key="2">
    <source>
        <dbReference type="EnsemblPlants" id="OB12G22130.1"/>
    </source>
</evidence>
<dbReference type="STRING" id="4533.J3NE05"/>
<keyword evidence="3" id="KW-1185">Reference proteome</keyword>
<keyword evidence="1" id="KW-1133">Transmembrane helix</keyword>
<reference evidence="2" key="2">
    <citation type="submission" date="2013-04" db="UniProtKB">
        <authorList>
            <consortium name="EnsemblPlants"/>
        </authorList>
    </citation>
    <scope>IDENTIFICATION</scope>
</reference>
<dbReference type="Gramene" id="OB12G22130.1">
    <property type="protein sequence ID" value="OB12G22130.1"/>
    <property type="gene ID" value="OB12G22130"/>
</dbReference>
<protein>
    <submittedName>
        <fullName evidence="2">Uncharacterized protein</fullName>
    </submittedName>
</protein>
<dbReference type="Proteomes" id="UP000006038">
    <property type="component" value="Chromosome 12"/>
</dbReference>
<reference evidence="2" key="1">
    <citation type="journal article" date="2013" name="Nat. Commun.">
        <title>Whole-genome sequencing of Oryza brachyantha reveals mechanisms underlying Oryza genome evolution.</title>
        <authorList>
            <person name="Chen J."/>
            <person name="Huang Q."/>
            <person name="Gao D."/>
            <person name="Wang J."/>
            <person name="Lang Y."/>
            <person name="Liu T."/>
            <person name="Li B."/>
            <person name="Bai Z."/>
            <person name="Luis Goicoechea J."/>
            <person name="Liang C."/>
            <person name="Chen C."/>
            <person name="Zhang W."/>
            <person name="Sun S."/>
            <person name="Liao Y."/>
            <person name="Zhang X."/>
            <person name="Yang L."/>
            <person name="Song C."/>
            <person name="Wang M."/>
            <person name="Shi J."/>
            <person name="Liu G."/>
            <person name="Liu J."/>
            <person name="Zhou H."/>
            <person name="Zhou W."/>
            <person name="Yu Q."/>
            <person name="An N."/>
            <person name="Chen Y."/>
            <person name="Cai Q."/>
            <person name="Wang B."/>
            <person name="Liu B."/>
            <person name="Min J."/>
            <person name="Huang Y."/>
            <person name="Wu H."/>
            <person name="Li Z."/>
            <person name="Zhang Y."/>
            <person name="Yin Y."/>
            <person name="Song W."/>
            <person name="Jiang J."/>
            <person name="Jackson S.A."/>
            <person name="Wing R.A."/>
            <person name="Wang J."/>
            <person name="Chen M."/>
        </authorList>
    </citation>
    <scope>NUCLEOTIDE SEQUENCE [LARGE SCALE GENOMIC DNA]</scope>
    <source>
        <strain evidence="2">cv. IRGC 101232</strain>
    </source>
</reference>
<accession>J3NE05</accession>
<dbReference type="EnsemblPlants" id="OB12G22130.1">
    <property type="protein sequence ID" value="OB12G22130.1"/>
    <property type="gene ID" value="OB12G22130"/>
</dbReference>
<dbReference type="AlphaFoldDB" id="J3NE05"/>